<evidence type="ECO:0000313" key="2">
    <source>
        <dbReference type="EMBL" id="ADL50583.1"/>
    </source>
</evidence>
<evidence type="ECO:0000256" key="1">
    <source>
        <dbReference type="SAM" id="Phobius"/>
    </source>
</evidence>
<dbReference type="EMBL" id="CP002160">
    <property type="protein sequence ID" value="ADL50583.1"/>
    <property type="molecule type" value="Genomic_DNA"/>
</dbReference>
<name>D9SSI6_CLOC7</name>
<proteinExistence type="predicted"/>
<dbReference type="HOGENOM" id="CLU_1812393_0_0_9"/>
<dbReference type="KEGG" id="ccb:Clocel_0813"/>
<protein>
    <submittedName>
        <fullName evidence="2">Uncharacterized protein</fullName>
    </submittedName>
</protein>
<keyword evidence="1" id="KW-0472">Membrane</keyword>
<sequence>MQFDIYIKCVIVLVITLLMCLIGVIGFKVIATLNIDSLVSVFLVTGALGIIVFSLLMGVYFERFYRFESYTVNKENISVDEIKNTLINNNMIYDEKTDSFYTKKNINKWIAGNNTKVICNGNVEIVTGPHYIINMVKKNLNE</sequence>
<evidence type="ECO:0000313" key="3">
    <source>
        <dbReference type="Proteomes" id="UP000002730"/>
    </source>
</evidence>
<accession>D9SSI6</accession>
<dbReference type="Proteomes" id="UP000002730">
    <property type="component" value="Chromosome"/>
</dbReference>
<keyword evidence="3" id="KW-1185">Reference proteome</keyword>
<feature type="transmembrane region" description="Helical" evidence="1">
    <location>
        <begin position="37"/>
        <end position="61"/>
    </location>
</feature>
<organism evidence="2 3">
    <name type="scientific">Clostridium cellulovorans (strain ATCC 35296 / DSM 3052 / OCM 3 / 743B)</name>
    <dbReference type="NCBI Taxonomy" id="573061"/>
    <lineage>
        <taxon>Bacteria</taxon>
        <taxon>Bacillati</taxon>
        <taxon>Bacillota</taxon>
        <taxon>Clostridia</taxon>
        <taxon>Eubacteriales</taxon>
        <taxon>Clostridiaceae</taxon>
        <taxon>Clostridium</taxon>
    </lineage>
</organism>
<dbReference type="AlphaFoldDB" id="D9SSI6"/>
<keyword evidence="1" id="KW-0812">Transmembrane</keyword>
<gene>
    <name evidence="2" type="ordered locus">Clocel_0813</name>
</gene>
<feature type="transmembrane region" description="Helical" evidence="1">
    <location>
        <begin position="9"/>
        <end position="31"/>
    </location>
</feature>
<reference evidence="2 3" key="1">
    <citation type="submission" date="2010-08" db="EMBL/GenBank/DDBJ databases">
        <title>Complete sequence of Clostridium cellulovorans 743B.</title>
        <authorList>
            <consortium name="US DOE Joint Genome Institute"/>
            <person name="Lucas S."/>
            <person name="Copeland A."/>
            <person name="Lapidus A."/>
            <person name="Cheng J.-F."/>
            <person name="Bruce D."/>
            <person name="Goodwin L."/>
            <person name="Pitluck S."/>
            <person name="Chertkov O."/>
            <person name="Detter J.C."/>
            <person name="Han C."/>
            <person name="Tapia R."/>
            <person name="Land M."/>
            <person name="Hauser L."/>
            <person name="Chang Y.-J."/>
            <person name="Jeffries C."/>
            <person name="Kyrpides N."/>
            <person name="Ivanova N."/>
            <person name="Mikhailova N."/>
            <person name="Hemme C.L."/>
            <person name="Woyke T."/>
        </authorList>
    </citation>
    <scope>NUCLEOTIDE SEQUENCE [LARGE SCALE GENOMIC DNA]</scope>
    <source>
        <strain evidence="3">ATCC 35296 / DSM 3052 / OCM 3 / 743B</strain>
    </source>
</reference>
<dbReference type="RefSeq" id="WP_010076586.1">
    <property type="nucleotide sequence ID" value="NC_014393.1"/>
</dbReference>
<keyword evidence="1" id="KW-1133">Transmembrane helix</keyword>